<feature type="chain" id="PRO_5012455751" evidence="1">
    <location>
        <begin position="22"/>
        <end position="148"/>
    </location>
</feature>
<dbReference type="InterPro" id="IPR021533">
    <property type="entry name" value="PepSY-like"/>
</dbReference>
<keyword evidence="4" id="KW-1185">Reference proteome</keyword>
<evidence type="ECO:0000313" key="4">
    <source>
        <dbReference type="Proteomes" id="UP000186953"/>
    </source>
</evidence>
<dbReference type="SUPFAM" id="SSF160574">
    <property type="entry name" value="BT0923-like"/>
    <property type="match status" value="1"/>
</dbReference>
<dbReference type="STRING" id="228959.SAMN05421797_101379"/>
<organism evidence="3 4">
    <name type="scientific">Maribacter ulvicola</name>
    <dbReference type="NCBI Taxonomy" id="228959"/>
    <lineage>
        <taxon>Bacteria</taxon>
        <taxon>Pseudomonadati</taxon>
        <taxon>Bacteroidota</taxon>
        <taxon>Flavobacteriia</taxon>
        <taxon>Flavobacteriales</taxon>
        <taxon>Flavobacteriaceae</taxon>
        <taxon>Maribacter</taxon>
    </lineage>
</organism>
<dbReference type="Proteomes" id="UP000186953">
    <property type="component" value="Unassembled WGS sequence"/>
</dbReference>
<dbReference type="RefSeq" id="WP_076546623.1">
    <property type="nucleotide sequence ID" value="NZ_FTMA01000001.1"/>
</dbReference>
<sequence>MKNKSIATLTLTVLGIFTVFAQDIDPKNVPEKLKQHFEQNYPQANDVEWEMDGQSYKVEFDHNKQEHEIWYTADGNTTKTELEITEAELPSAITSVIASNYDGYKVDSVEKTTVNGTSTYDVELEKGWNNEKDIVFDENGKVLSEMVD</sequence>
<evidence type="ECO:0000313" key="3">
    <source>
        <dbReference type="EMBL" id="SIQ02040.1"/>
    </source>
</evidence>
<dbReference type="OrthoDB" id="1121502at2"/>
<feature type="domain" description="Putative beta-lactamase-inhibitor-like PepSY-like" evidence="2">
    <location>
        <begin position="55"/>
        <end position="143"/>
    </location>
</feature>
<protein>
    <submittedName>
        <fullName evidence="3">Putative beta-lactamase-inhibitor-like, PepSY-like</fullName>
    </submittedName>
</protein>
<gene>
    <name evidence="3" type="ORF">SAMN05421797_101379</name>
</gene>
<keyword evidence="1" id="KW-0732">Signal</keyword>
<evidence type="ECO:0000256" key="1">
    <source>
        <dbReference type="SAM" id="SignalP"/>
    </source>
</evidence>
<name>A0A1N6PCE7_9FLAO</name>
<dbReference type="EMBL" id="FTMA01000001">
    <property type="protein sequence ID" value="SIQ02040.1"/>
    <property type="molecule type" value="Genomic_DNA"/>
</dbReference>
<feature type="signal peptide" evidence="1">
    <location>
        <begin position="1"/>
        <end position="21"/>
    </location>
</feature>
<dbReference type="Pfam" id="PF11396">
    <property type="entry name" value="PepSY_like"/>
    <property type="match status" value="1"/>
</dbReference>
<reference evidence="4" key="1">
    <citation type="submission" date="2017-01" db="EMBL/GenBank/DDBJ databases">
        <authorList>
            <person name="Varghese N."/>
            <person name="Submissions S."/>
        </authorList>
    </citation>
    <scope>NUCLEOTIDE SEQUENCE [LARGE SCALE GENOMIC DNA]</scope>
    <source>
        <strain evidence="4">DSM 15366</strain>
    </source>
</reference>
<accession>A0A1N6PCE7</accession>
<proteinExistence type="predicted"/>
<evidence type="ECO:0000259" key="2">
    <source>
        <dbReference type="Pfam" id="PF11396"/>
    </source>
</evidence>
<dbReference type="Gene3D" id="3.10.450.360">
    <property type="match status" value="1"/>
</dbReference>
<dbReference type="AlphaFoldDB" id="A0A1N6PCE7"/>